<evidence type="ECO:0000256" key="1">
    <source>
        <dbReference type="SAM" id="Phobius"/>
    </source>
</evidence>
<keyword evidence="3" id="KW-1185">Reference proteome</keyword>
<accession>A0A975LBF9</accession>
<feature type="transmembrane region" description="Helical" evidence="1">
    <location>
        <begin position="159"/>
        <end position="178"/>
    </location>
</feature>
<reference evidence="2" key="1">
    <citation type="submission" date="2021-05" db="EMBL/GenBank/DDBJ databases">
        <authorList>
            <person name="Kaiqin L."/>
            <person name="Jian G."/>
        </authorList>
    </citation>
    <scope>NUCLEOTIDE SEQUENCE</scope>
    <source>
        <strain evidence="2">HDS5</strain>
    </source>
</reference>
<keyword evidence="1" id="KW-0472">Membrane</keyword>
<protein>
    <submittedName>
        <fullName evidence="2">Uncharacterized protein</fullName>
    </submittedName>
</protein>
<proteinExistence type="predicted"/>
<keyword evidence="1" id="KW-0812">Transmembrane</keyword>
<name>A0A975LBF9_9ACTN</name>
<dbReference type="Proteomes" id="UP000682416">
    <property type="component" value="Chromosome"/>
</dbReference>
<organism evidence="2 3">
    <name type="scientific">Nocardiopsis eucommiae</name>
    <dbReference type="NCBI Taxonomy" id="2831970"/>
    <lineage>
        <taxon>Bacteria</taxon>
        <taxon>Bacillati</taxon>
        <taxon>Actinomycetota</taxon>
        <taxon>Actinomycetes</taxon>
        <taxon>Streptosporangiales</taxon>
        <taxon>Nocardiopsidaceae</taxon>
        <taxon>Nocardiopsis</taxon>
    </lineage>
</organism>
<dbReference type="KEGG" id="nec:KGD82_10555"/>
<dbReference type="AlphaFoldDB" id="A0A975LBF9"/>
<feature type="transmembrane region" description="Helical" evidence="1">
    <location>
        <begin position="94"/>
        <end position="118"/>
    </location>
</feature>
<evidence type="ECO:0000313" key="2">
    <source>
        <dbReference type="EMBL" id="QVJ02711.1"/>
    </source>
</evidence>
<dbReference type="EMBL" id="CP074402">
    <property type="protein sequence ID" value="QVJ02711.1"/>
    <property type="molecule type" value="Genomic_DNA"/>
</dbReference>
<feature type="transmembrane region" description="Helical" evidence="1">
    <location>
        <begin position="130"/>
        <end position="152"/>
    </location>
</feature>
<keyword evidence="1" id="KW-1133">Transmembrane helix</keyword>
<feature type="transmembrane region" description="Helical" evidence="1">
    <location>
        <begin position="54"/>
        <end position="74"/>
    </location>
</feature>
<sequence>MSGVPTFWALTRFNLRHLLVSPVFLALVPATLVGLAYSAYQPALPTWSDLMDQVRLQTLGVAAVMFAVTTFPALREARHTEGFALPLSARTRLLSLALASVLVTSVCVGVLIVLYLLSGSQPTAGTAAPPAVLALFLLGWCGPLGALACAVWTRSYTPLVVLLLLVPAYLLYTVTSMGTRAEEILQRLNGVARWVLDPCPSTSPR</sequence>
<evidence type="ECO:0000313" key="3">
    <source>
        <dbReference type="Proteomes" id="UP000682416"/>
    </source>
</evidence>
<gene>
    <name evidence="2" type="ORF">KGD82_10555</name>
</gene>